<dbReference type="CDD" id="cd23802">
    <property type="entry name" value="UBCc_UBE2Q"/>
    <property type="match status" value="1"/>
</dbReference>
<feature type="region of interest" description="Disordered" evidence="5">
    <location>
        <begin position="528"/>
        <end position="554"/>
    </location>
</feature>
<evidence type="ECO:0000256" key="2">
    <source>
        <dbReference type="ARBA" id="ARBA00022679"/>
    </source>
</evidence>
<dbReference type="AlphaFoldDB" id="A0AAJ0FL73"/>
<gene>
    <name evidence="7" type="ORF">QBC33DRAFT_520930</name>
</gene>
<evidence type="ECO:0000256" key="4">
    <source>
        <dbReference type="ARBA" id="ARBA00023027"/>
    </source>
</evidence>
<name>A0AAJ0FL73_9PEZI</name>
<evidence type="ECO:0000313" key="8">
    <source>
        <dbReference type="Proteomes" id="UP001244011"/>
    </source>
</evidence>
<dbReference type="InterPro" id="IPR000608">
    <property type="entry name" value="UBC"/>
</dbReference>
<accession>A0AAJ0FL73</accession>
<feature type="region of interest" description="Disordered" evidence="5">
    <location>
        <begin position="43"/>
        <end position="72"/>
    </location>
</feature>
<dbReference type="InterPro" id="IPR016135">
    <property type="entry name" value="UBQ-conjugating_enzyme/RWD"/>
</dbReference>
<keyword evidence="4" id="KW-0520">NAD</keyword>
<dbReference type="PANTHER" id="PTHR21328">
    <property type="entry name" value="POLY ADP-RIBOSE POLYMERASE FAMILY, MEMBER PARP"/>
    <property type="match status" value="1"/>
</dbReference>
<sequence length="837" mass="93794">MFLSKSLDTFMGESLVPLLKLRETMDLSWDGANETLIANRALSFEPRPRQPPGTQPQPQGSGQGMEQRKALGSVLPKEKAEDEFTVLVSDHLSESATQERSLPLVAMQFAMHYFVRCPEFCLRCHRRLDDKFDAIMPYVCSNSLCLFQYLTMGLGPNVENDIIRKPVVVDLLISLFYASIQRRDQLARLKKHEDPAIRDYPVGLQLRVPALFSPEVALHKPIKVKVTADPTVFLVEQAGDLGRLFVSQWVAFQRSGDNIDSKERISHALIIGVDHDKLSVTMQVMSHSSSHLSIPSYTKDGEVELYPYELDCDVLDDSSKSSAMSLLLGTLPSIRAIRSYLTSHPHVTFRSYSRLSPAAATLLQWIISSNRSCIQEIDSSRAERISGMGPWIQFRFLSDKEVRFSRALQQVAASGKLGATPTIFAWHGSPLENWHSILRNGLNYRDTRHGRAHGHGVYFSDRFNVSTLYTNEHDRTWPNSEINMSSAVSLNEIINSPQGFLCQKPCYVIPQLDWHQCRYLFVRSNRLDSQGDADDPPPNVPILEQAPGLEVTGPENSHIQIPVAAMPLRSVPALGQTWSRKTVVRSLAEHSEDEDSEDLEFIMDEEKQPTSEDQQAHESSAKTALTGFKPGDLDLATLPRLEPPAWATATATRVMGREVKRLQKLQAGTPLHELGWYIDFDKLTNMFQWIVQFHSFDLALPLARDMEEAGVTSVVMEVRFGKEHPLTPPFIRVVRPRFLPFLQGGGGHVTAGGAMCMELLTNTGWTPANSMESVLLQVRMALCNLDPQPARLNQDIGRGDQNEDYGMGEAIEAYVRAARAHGWEVPRGLMASIGYPR</sequence>
<dbReference type="FunFam" id="3.10.110.10:FF:000107">
    <property type="entry name" value="Ubiquitin conjugating enzyme, putative"/>
    <property type="match status" value="1"/>
</dbReference>
<dbReference type="GeneID" id="85309599"/>
<reference evidence="7" key="1">
    <citation type="submission" date="2023-06" db="EMBL/GenBank/DDBJ databases">
        <title>Genome-scale phylogeny and comparative genomics of the fungal order Sordariales.</title>
        <authorList>
            <consortium name="Lawrence Berkeley National Laboratory"/>
            <person name="Hensen N."/>
            <person name="Bonometti L."/>
            <person name="Westerberg I."/>
            <person name="Brannstrom I.O."/>
            <person name="Guillou S."/>
            <person name="Cros-Aarteil S."/>
            <person name="Calhoun S."/>
            <person name="Haridas S."/>
            <person name="Kuo A."/>
            <person name="Mondo S."/>
            <person name="Pangilinan J."/>
            <person name="Riley R."/>
            <person name="Labutti K."/>
            <person name="Andreopoulos B."/>
            <person name="Lipzen A."/>
            <person name="Chen C."/>
            <person name="Yanf M."/>
            <person name="Daum C."/>
            <person name="Ng V."/>
            <person name="Clum A."/>
            <person name="Steindorff A."/>
            <person name="Ohm R."/>
            <person name="Martin F."/>
            <person name="Silar P."/>
            <person name="Natvig D."/>
            <person name="Lalanne C."/>
            <person name="Gautier V."/>
            <person name="Ament-Velasquez S.L."/>
            <person name="Kruys A."/>
            <person name="Hutchinson M.I."/>
            <person name="Powell A.J."/>
            <person name="Barry K."/>
            <person name="Miller A.N."/>
            <person name="Grigoriev I.V."/>
            <person name="Debuchy R."/>
            <person name="Gladieux P."/>
            <person name="Thoren M.H."/>
            <person name="Johannesson H."/>
        </authorList>
    </citation>
    <scope>NUCLEOTIDE SEQUENCE</scope>
    <source>
        <strain evidence="7">8032-3</strain>
    </source>
</reference>
<dbReference type="Proteomes" id="UP001244011">
    <property type="component" value="Unassembled WGS sequence"/>
</dbReference>
<keyword evidence="3" id="KW-0548">Nucleotidyltransferase</keyword>
<dbReference type="GO" id="GO:0003950">
    <property type="term" value="F:NAD+ poly-ADP-ribosyltransferase activity"/>
    <property type="evidence" value="ECO:0007669"/>
    <property type="project" value="InterPro"/>
</dbReference>
<evidence type="ECO:0000256" key="3">
    <source>
        <dbReference type="ARBA" id="ARBA00022695"/>
    </source>
</evidence>
<evidence type="ECO:0000313" key="7">
    <source>
        <dbReference type="EMBL" id="KAK1772346.1"/>
    </source>
</evidence>
<dbReference type="InterPro" id="IPR012317">
    <property type="entry name" value="Poly(ADP-ribose)pol_cat_dom"/>
</dbReference>
<keyword evidence="2" id="KW-0808">Transferase</keyword>
<evidence type="ECO:0000259" key="6">
    <source>
        <dbReference type="PROSITE" id="PS50127"/>
    </source>
</evidence>
<dbReference type="PROSITE" id="PS50127">
    <property type="entry name" value="UBC_2"/>
    <property type="match status" value="1"/>
</dbReference>
<dbReference type="GO" id="GO:0016779">
    <property type="term" value="F:nucleotidyltransferase activity"/>
    <property type="evidence" value="ECO:0007669"/>
    <property type="project" value="UniProtKB-KW"/>
</dbReference>
<keyword evidence="1" id="KW-0328">Glycosyltransferase</keyword>
<feature type="region of interest" description="Disordered" evidence="5">
    <location>
        <begin position="607"/>
        <end position="628"/>
    </location>
</feature>
<dbReference type="SUPFAM" id="SSF56399">
    <property type="entry name" value="ADP-ribosylation"/>
    <property type="match status" value="1"/>
</dbReference>
<evidence type="ECO:0000256" key="5">
    <source>
        <dbReference type="SAM" id="MobiDB-lite"/>
    </source>
</evidence>
<dbReference type="SUPFAM" id="SSF54495">
    <property type="entry name" value="UBC-like"/>
    <property type="match status" value="1"/>
</dbReference>
<comment type="caution">
    <text evidence="7">The sequence shown here is derived from an EMBL/GenBank/DDBJ whole genome shotgun (WGS) entry which is preliminary data.</text>
</comment>
<protein>
    <recommendedName>
        <fullName evidence="6">UBC core domain-containing protein</fullName>
    </recommendedName>
</protein>
<proteinExistence type="predicted"/>
<dbReference type="InterPro" id="IPR051838">
    <property type="entry name" value="ARTD_PARP"/>
</dbReference>
<organism evidence="7 8">
    <name type="scientific">Phialemonium atrogriseum</name>
    <dbReference type="NCBI Taxonomy" id="1093897"/>
    <lineage>
        <taxon>Eukaryota</taxon>
        <taxon>Fungi</taxon>
        <taxon>Dikarya</taxon>
        <taxon>Ascomycota</taxon>
        <taxon>Pezizomycotina</taxon>
        <taxon>Sordariomycetes</taxon>
        <taxon>Sordariomycetidae</taxon>
        <taxon>Cephalothecales</taxon>
        <taxon>Cephalothecaceae</taxon>
        <taxon>Phialemonium</taxon>
    </lineage>
</organism>
<dbReference type="Gene3D" id="3.90.228.10">
    <property type="match status" value="1"/>
</dbReference>
<feature type="compositionally biased region" description="Basic and acidic residues" evidence="5">
    <location>
        <begin position="607"/>
        <end position="620"/>
    </location>
</feature>
<dbReference type="RefSeq" id="XP_060288559.1">
    <property type="nucleotide sequence ID" value="XM_060426412.1"/>
</dbReference>
<keyword evidence="8" id="KW-1185">Reference proteome</keyword>
<feature type="domain" description="UBC core" evidence="6">
    <location>
        <begin position="650"/>
        <end position="824"/>
    </location>
</feature>
<dbReference type="Gene3D" id="3.10.110.10">
    <property type="entry name" value="Ubiquitin Conjugating Enzyme"/>
    <property type="match status" value="1"/>
</dbReference>
<evidence type="ECO:0000256" key="1">
    <source>
        <dbReference type="ARBA" id="ARBA00022676"/>
    </source>
</evidence>
<dbReference type="Pfam" id="PF00644">
    <property type="entry name" value="PARP"/>
    <property type="match status" value="1"/>
</dbReference>
<dbReference type="EMBL" id="MU838997">
    <property type="protein sequence ID" value="KAK1772346.1"/>
    <property type="molecule type" value="Genomic_DNA"/>
</dbReference>